<dbReference type="PANTHER" id="PTHR43429:SF3">
    <property type="entry name" value="NITRITE REDUCTASE [NAD(P)H]"/>
    <property type="match status" value="1"/>
</dbReference>
<evidence type="ECO:0000259" key="5">
    <source>
        <dbReference type="Pfam" id="PF18267"/>
    </source>
</evidence>
<dbReference type="PRINTS" id="PR00368">
    <property type="entry name" value="FADPNR"/>
</dbReference>
<protein>
    <submittedName>
        <fullName evidence="6">Nitrite reductase [NAD(P)H]</fullName>
        <ecNumber evidence="6">1.7.1.4</ecNumber>
    </submittedName>
</protein>
<dbReference type="STRING" id="180332.GCA_000797495_01428"/>
<name>A0A4V6HS59_9FIRM</name>
<evidence type="ECO:0000256" key="1">
    <source>
        <dbReference type="ARBA" id="ARBA00001974"/>
    </source>
</evidence>
<dbReference type="PRINTS" id="PR00411">
    <property type="entry name" value="PNDRDTASEI"/>
</dbReference>
<dbReference type="InterPro" id="IPR023753">
    <property type="entry name" value="FAD/NAD-binding_dom"/>
</dbReference>
<keyword evidence="6" id="KW-0560">Oxidoreductase</keyword>
<dbReference type="Pfam" id="PF07992">
    <property type="entry name" value="Pyr_redox_2"/>
    <property type="match status" value="1"/>
</dbReference>
<comment type="cofactor">
    <cofactor evidence="1">
        <name>FAD</name>
        <dbReference type="ChEBI" id="CHEBI:57692"/>
    </cofactor>
</comment>
<dbReference type="Pfam" id="PF18267">
    <property type="entry name" value="Rubredoxin_C"/>
    <property type="match status" value="1"/>
</dbReference>
<sequence>MERFVIIGAGAAGIKAAERIRKMEDDAQITVISIDDQVHSRCMLHKVLGKERTEKGINFVPENFFEVNKIRFIDTEAVTRVDTKKQEVTLACGAFVPYDKLLLATGSAYVVPPIPHFREAGNVFGFRDLSDARAIQTALDTYGKNVFIVGSGLVGLDAASALTHLGGKVTIAEMADRVMPLQTDAYAASVYQAAFEKAGCKFKLGVSANDSVVDDNGNIIAVQLSNGESIPCDFIIVAAGVRPKVDFLKDSGIEIERGIGVNEFLQTNIPNVYAAGDVTGLSGVWPDAMEQGKTAAMNMCGAVLEYEKPYPFKNTSNFYGITMLSVGKLDDKEEGVKICTHKGKDSYKKAFIKDGKLQSILIQGDISNTGIYLYLIRKQIPLGDLSEKVFNLSFADFYGYNENTGAYEFAG</sequence>
<dbReference type="EC" id="1.7.1.4" evidence="6"/>
<dbReference type="InterPro" id="IPR016156">
    <property type="entry name" value="FAD/NAD-linked_Rdtase_dimer_sf"/>
</dbReference>
<evidence type="ECO:0000313" key="6">
    <source>
        <dbReference type="EMBL" id="TLD01668.1"/>
    </source>
</evidence>
<dbReference type="PANTHER" id="PTHR43429">
    <property type="entry name" value="PYRIDINE NUCLEOTIDE-DISULFIDE OXIDOREDUCTASE DOMAIN-CONTAINING"/>
    <property type="match status" value="1"/>
</dbReference>
<comment type="caution">
    <text evidence="6">The sequence shown here is derived from an EMBL/GenBank/DDBJ whole genome shotgun (WGS) entry which is preliminary data.</text>
</comment>
<evidence type="ECO:0000313" key="7">
    <source>
        <dbReference type="Proteomes" id="UP000306509"/>
    </source>
</evidence>
<dbReference type="Gene3D" id="3.50.50.60">
    <property type="entry name" value="FAD/NAD(P)-binding domain"/>
    <property type="match status" value="2"/>
</dbReference>
<reference evidence="6 7" key="1">
    <citation type="journal article" date="2019" name="Anaerobe">
        <title>Detection of Robinsoniella peoriensis in multiple bone samples of a trauma patient.</title>
        <authorList>
            <person name="Schrottner P."/>
            <person name="Hartwich K."/>
            <person name="Bunk B."/>
            <person name="Schober I."/>
            <person name="Helbig S."/>
            <person name="Rudolph W.W."/>
            <person name="Gunzer F."/>
        </authorList>
    </citation>
    <scope>NUCLEOTIDE SEQUENCE [LARGE SCALE GENOMIC DNA]</scope>
    <source>
        <strain evidence="6 7">DSM 106044</strain>
    </source>
</reference>
<dbReference type="Proteomes" id="UP000306509">
    <property type="component" value="Unassembled WGS sequence"/>
</dbReference>
<dbReference type="InterPro" id="IPR036188">
    <property type="entry name" value="FAD/NAD-bd_sf"/>
</dbReference>
<dbReference type="GO" id="GO:0008942">
    <property type="term" value="F:nitrite reductase [NAD(P)H] activity"/>
    <property type="evidence" value="ECO:0007669"/>
    <property type="project" value="UniProtKB-EC"/>
</dbReference>
<dbReference type="InterPro" id="IPR050260">
    <property type="entry name" value="FAD-bd_OxRdtase"/>
</dbReference>
<dbReference type="AlphaFoldDB" id="A0A4V6HS59"/>
<keyword evidence="2" id="KW-0285">Flavoprotein</keyword>
<dbReference type="Gene3D" id="3.30.390.30">
    <property type="match status" value="1"/>
</dbReference>
<feature type="domain" description="FAD/NAD(P)-binding" evidence="4">
    <location>
        <begin position="4"/>
        <end position="292"/>
    </location>
</feature>
<feature type="domain" description="NADH-rubredoxin oxidoreductase C-terminal" evidence="5">
    <location>
        <begin position="317"/>
        <end position="380"/>
    </location>
</feature>
<evidence type="ECO:0000256" key="2">
    <source>
        <dbReference type="ARBA" id="ARBA00022630"/>
    </source>
</evidence>
<proteinExistence type="predicted"/>
<keyword evidence="3" id="KW-0274">FAD</keyword>
<gene>
    <name evidence="6" type="primary">nasD</name>
    <name evidence="6" type="ORF">DSM106044_01468</name>
</gene>
<organism evidence="6 7">
    <name type="scientific">Robinsoniella peoriensis</name>
    <dbReference type="NCBI Taxonomy" id="180332"/>
    <lineage>
        <taxon>Bacteria</taxon>
        <taxon>Bacillati</taxon>
        <taxon>Bacillota</taxon>
        <taxon>Clostridia</taxon>
        <taxon>Lachnospirales</taxon>
        <taxon>Lachnospiraceae</taxon>
        <taxon>Robinsoniella</taxon>
    </lineage>
</organism>
<dbReference type="InterPro" id="IPR041575">
    <property type="entry name" value="Rubredoxin_C"/>
</dbReference>
<keyword evidence="7" id="KW-1185">Reference proteome</keyword>
<dbReference type="EMBL" id="QGQD01000033">
    <property type="protein sequence ID" value="TLD01668.1"/>
    <property type="molecule type" value="Genomic_DNA"/>
</dbReference>
<evidence type="ECO:0000259" key="4">
    <source>
        <dbReference type="Pfam" id="PF07992"/>
    </source>
</evidence>
<evidence type="ECO:0000256" key="3">
    <source>
        <dbReference type="ARBA" id="ARBA00022827"/>
    </source>
</evidence>
<dbReference type="SUPFAM" id="SSF51905">
    <property type="entry name" value="FAD/NAD(P)-binding domain"/>
    <property type="match status" value="1"/>
</dbReference>
<dbReference type="RefSeq" id="WP_138002151.1">
    <property type="nucleotide sequence ID" value="NZ_QGQD01000033.1"/>
</dbReference>
<accession>A0A4V6HS59</accession>